<dbReference type="OrthoDB" id="6415022at2759"/>
<dbReference type="Pfam" id="PF20408">
    <property type="entry name" value="Abhydrolase_11"/>
    <property type="match status" value="1"/>
</dbReference>
<dbReference type="InterPro" id="IPR046879">
    <property type="entry name" value="KANL3/Tex30_Abhydrolase"/>
</dbReference>
<feature type="domain" description="KANL3/Tex30 alpha/beta hydrolase-like" evidence="2">
    <location>
        <begin position="37"/>
        <end position="223"/>
    </location>
</feature>
<dbReference type="AlphaFoldDB" id="A0A9D4Z1R3"/>
<evidence type="ECO:0000313" key="4">
    <source>
        <dbReference type="Proteomes" id="UP001055712"/>
    </source>
</evidence>
<evidence type="ECO:0000313" key="3">
    <source>
        <dbReference type="EMBL" id="KAI3437887.1"/>
    </source>
</evidence>
<dbReference type="PANTHER" id="PTHR13136">
    <property type="entry name" value="TESTIS DEVELOPMENT PROTEIN PRTD"/>
    <property type="match status" value="1"/>
</dbReference>
<sequence>MPQVSGQVVITSLKKPKTVAYALDTADSGAGGLALGVCLMHGASGSLESPTLQAVASAVAVAGFPCLRFTCRGNLQHRVNVCKELLEEHAGTMAGLEGTRRWVLAGHSMGARVACQVSGDVPQLVAACIGLSYPLHPPDQPTQLRDELLVGVQQPLLLVRGTRDPFSQQHLWDGVLQRLSSSMPIIHSVDAGDHSLKVAAGKESGAATAAALEAVCSAVQQFLQRLPQQDAAAAISQALESAAATEKDPGGATRKTKRAAVGAAVARKDSSKSAGGARKRKQMKSAPAAAAPHHKEKGAVKRRR</sequence>
<keyword evidence="4" id="KW-1185">Reference proteome</keyword>
<accession>A0A9D4Z1R3</accession>
<organism evidence="3 4">
    <name type="scientific">Chlorella vulgaris</name>
    <name type="common">Green alga</name>
    <dbReference type="NCBI Taxonomy" id="3077"/>
    <lineage>
        <taxon>Eukaryota</taxon>
        <taxon>Viridiplantae</taxon>
        <taxon>Chlorophyta</taxon>
        <taxon>core chlorophytes</taxon>
        <taxon>Trebouxiophyceae</taxon>
        <taxon>Chlorellales</taxon>
        <taxon>Chlorellaceae</taxon>
        <taxon>Chlorella clade</taxon>
        <taxon>Chlorella</taxon>
    </lineage>
</organism>
<comment type="caution">
    <text evidence="3">The sequence shown here is derived from an EMBL/GenBank/DDBJ whole genome shotgun (WGS) entry which is preliminary data.</text>
</comment>
<proteinExistence type="predicted"/>
<protein>
    <recommendedName>
        <fullName evidence="2">KANL3/Tex30 alpha/beta hydrolase-like domain-containing protein</fullName>
    </recommendedName>
</protein>
<dbReference type="InterPro" id="IPR029058">
    <property type="entry name" value="AB_hydrolase_fold"/>
</dbReference>
<dbReference type="InterPro" id="IPR026555">
    <property type="entry name" value="NSL3/Tex30"/>
</dbReference>
<feature type="compositionally biased region" description="Basic residues" evidence="1">
    <location>
        <begin position="292"/>
        <end position="304"/>
    </location>
</feature>
<evidence type="ECO:0000256" key="1">
    <source>
        <dbReference type="SAM" id="MobiDB-lite"/>
    </source>
</evidence>
<dbReference type="EMBL" id="SIDB01000001">
    <property type="protein sequence ID" value="KAI3437887.1"/>
    <property type="molecule type" value="Genomic_DNA"/>
</dbReference>
<dbReference type="Proteomes" id="UP001055712">
    <property type="component" value="Unassembled WGS sequence"/>
</dbReference>
<name>A0A9D4Z1R3_CHLVU</name>
<feature type="region of interest" description="Disordered" evidence="1">
    <location>
        <begin position="243"/>
        <end position="304"/>
    </location>
</feature>
<gene>
    <name evidence="3" type="ORF">D9Q98_000332</name>
</gene>
<reference evidence="3" key="1">
    <citation type="journal article" date="2019" name="Plant J.">
        <title>Chlorella vulgaris genome assembly and annotation reveals the molecular basis for metabolic acclimation to high light conditions.</title>
        <authorList>
            <person name="Cecchin M."/>
            <person name="Marcolungo L."/>
            <person name="Rossato M."/>
            <person name="Girolomoni L."/>
            <person name="Cosentino E."/>
            <person name="Cuine S."/>
            <person name="Li-Beisson Y."/>
            <person name="Delledonne M."/>
            <person name="Ballottari M."/>
        </authorList>
    </citation>
    <scope>NUCLEOTIDE SEQUENCE</scope>
    <source>
        <strain evidence="3">211/11P</strain>
    </source>
</reference>
<dbReference type="Gene3D" id="3.40.50.1820">
    <property type="entry name" value="alpha/beta hydrolase"/>
    <property type="match status" value="1"/>
</dbReference>
<evidence type="ECO:0000259" key="2">
    <source>
        <dbReference type="Pfam" id="PF20408"/>
    </source>
</evidence>
<reference evidence="3" key="2">
    <citation type="submission" date="2020-11" db="EMBL/GenBank/DDBJ databases">
        <authorList>
            <person name="Cecchin M."/>
            <person name="Marcolungo L."/>
            <person name="Rossato M."/>
            <person name="Girolomoni L."/>
            <person name="Cosentino E."/>
            <person name="Cuine S."/>
            <person name="Li-Beisson Y."/>
            <person name="Delledonne M."/>
            <person name="Ballottari M."/>
        </authorList>
    </citation>
    <scope>NUCLEOTIDE SEQUENCE</scope>
    <source>
        <strain evidence="3">211/11P</strain>
        <tissue evidence="3">Whole cell</tissue>
    </source>
</reference>
<dbReference type="SUPFAM" id="SSF53474">
    <property type="entry name" value="alpha/beta-Hydrolases"/>
    <property type="match status" value="1"/>
</dbReference>
<dbReference type="PANTHER" id="PTHR13136:SF11">
    <property type="entry name" value="TESTIS-EXPRESSED PROTEIN 30"/>
    <property type="match status" value="1"/>
</dbReference>